<dbReference type="PANTHER" id="PTHR11439">
    <property type="entry name" value="GAG-POL-RELATED RETROTRANSPOSON"/>
    <property type="match status" value="1"/>
</dbReference>
<dbReference type="Proteomes" id="UP000037035">
    <property type="component" value="Unassembled WGS sequence"/>
</dbReference>
<accession>A0A0L6V800</accession>
<name>A0A0L6V800_9BASI</name>
<organism evidence="1 2">
    <name type="scientific">Puccinia sorghi</name>
    <dbReference type="NCBI Taxonomy" id="27349"/>
    <lineage>
        <taxon>Eukaryota</taxon>
        <taxon>Fungi</taxon>
        <taxon>Dikarya</taxon>
        <taxon>Basidiomycota</taxon>
        <taxon>Pucciniomycotina</taxon>
        <taxon>Pucciniomycetes</taxon>
        <taxon>Pucciniales</taxon>
        <taxon>Pucciniaceae</taxon>
        <taxon>Puccinia</taxon>
    </lineage>
</organism>
<proteinExistence type="predicted"/>
<dbReference type="OrthoDB" id="3344688at2759"/>
<gene>
    <name evidence="1" type="ORF">VP01_244g2</name>
</gene>
<dbReference type="AlphaFoldDB" id="A0A0L6V800"/>
<evidence type="ECO:0008006" key="3">
    <source>
        <dbReference type="Google" id="ProtNLM"/>
    </source>
</evidence>
<dbReference type="PANTHER" id="PTHR11439:SF463">
    <property type="entry name" value="REVERSE TRANSCRIPTASE TY1_COPIA-TYPE DOMAIN-CONTAINING PROTEIN"/>
    <property type="match status" value="1"/>
</dbReference>
<dbReference type="EMBL" id="LAVV01007336">
    <property type="protein sequence ID" value="KNZ56260.1"/>
    <property type="molecule type" value="Genomic_DNA"/>
</dbReference>
<evidence type="ECO:0000313" key="1">
    <source>
        <dbReference type="EMBL" id="KNZ56260.1"/>
    </source>
</evidence>
<keyword evidence="2" id="KW-1185">Reference proteome</keyword>
<comment type="caution">
    <text evidence="1">The sequence shown here is derived from an EMBL/GenBank/DDBJ whole genome shotgun (WGS) entry which is preliminary data.</text>
</comment>
<protein>
    <recommendedName>
        <fullName evidence="3">Reverse transcriptase Ty1/copia-type domain-containing protein</fullName>
    </recommendedName>
</protein>
<evidence type="ECO:0000313" key="2">
    <source>
        <dbReference type="Proteomes" id="UP000037035"/>
    </source>
</evidence>
<dbReference type="VEuPathDB" id="FungiDB:VP01_244g2"/>
<reference evidence="1 2" key="1">
    <citation type="submission" date="2015-08" db="EMBL/GenBank/DDBJ databases">
        <title>Next Generation Sequencing and Analysis of the Genome of Puccinia sorghi L Schw, the Causal Agent of Maize Common Rust.</title>
        <authorList>
            <person name="Rochi L."/>
            <person name="Burguener G."/>
            <person name="Darino M."/>
            <person name="Turjanski A."/>
            <person name="Kreff E."/>
            <person name="Dieguez M.J."/>
            <person name="Sacco F."/>
        </authorList>
    </citation>
    <scope>NUCLEOTIDE SEQUENCE [LARGE SCALE GENOMIC DNA]</scope>
    <source>
        <strain evidence="1 2">RO10H11247</strain>
    </source>
</reference>
<sequence>MFFFHVDDLILVGPGNNFKEEFESRFSNSSYTSDEDHAQFKKLNINYRSAIGLLNHISQLTRPDISFAVSSLARFSVKPGMSHWHEVKKVWKYLKGTSDMKLTLEIKNRTNSSRSTSGYLCLLFGSILSSNSLKQRSVTSSSTEAELNPLVNAFHEGTWLKALLAEIWNIQMDAACHLIDDPDLN</sequence>